<dbReference type="Proteomes" id="UP001365128">
    <property type="component" value="Unassembled WGS sequence"/>
</dbReference>
<sequence length="426" mass="48359">MALLPRYLPLATRRCLPNIIDSVSLTSTPSNLLRFSTNSLAFQDAQSLHFVFSAPRNLDQRLSASQNIGTKLHNSYPQPLLAELLRDSILPSTSLNFAISHSSSRSPNISLANMPREAATREWAVKFENDVLSKPEHTHLRPTTTTQDIVNLKDALNGHYEKKPISDCALAFMRPLKSLYTRYPSERGERTVLKCLKKAIKNRFARGDDTGMPGLILPDVLMAKKLAAEVMRRSGSVEQLSGNYEFSLPNEKTSWVNWVKVMEENKPNWPKKGDFTTTGQYDTAMGLAEQEWWETWANEIEKAWGCYIYNAIPIHLREPIVSQDADGQRLSDYKGHDGKDFETGGRDVDHYKSPMDWNVDFTFHLLLLSQMSIKAHRTTATEWMTDEVKARLQKSRTIKLPWLTPADLKKIVANVAKRLDQVMVVA</sequence>
<accession>A0ABR1MJ21</accession>
<gene>
    <name evidence="1" type="ORF">IWX46DRAFT_673279</name>
</gene>
<organism evidence="1 2">
    <name type="scientific">Phyllosticta citricarpa</name>
    <dbReference type="NCBI Taxonomy" id="55181"/>
    <lineage>
        <taxon>Eukaryota</taxon>
        <taxon>Fungi</taxon>
        <taxon>Dikarya</taxon>
        <taxon>Ascomycota</taxon>
        <taxon>Pezizomycotina</taxon>
        <taxon>Dothideomycetes</taxon>
        <taxon>Dothideomycetes incertae sedis</taxon>
        <taxon>Botryosphaeriales</taxon>
        <taxon>Phyllostictaceae</taxon>
        <taxon>Phyllosticta</taxon>
    </lineage>
</organism>
<protein>
    <submittedName>
        <fullName evidence="1">Uncharacterized protein</fullName>
    </submittedName>
</protein>
<proteinExistence type="predicted"/>
<name>A0ABR1MJ21_9PEZI</name>
<reference evidence="1 2" key="1">
    <citation type="submission" date="2024-04" db="EMBL/GenBank/DDBJ databases">
        <title>Phyllosticta paracitricarpa is synonymous to the EU quarantine fungus P. citricarpa based on phylogenomic analyses.</title>
        <authorList>
            <consortium name="Lawrence Berkeley National Laboratory"/>
            <person name="Van Ingen-Buijs V.A."/>
            <person name="Van Westerhoven A.C."/>
            <person name="Haridas S."/>
            <person name="Skiadas P."/>
            <person name="Martin F."/>
            <person name="Groenewald J.Z."/>
            <person name="Crous P.W."/>
            <person name="Seidl M.F."/>
        </authorList>
    </citation>
    <scope>NUCLEOTIDE SEQUENCE [LARGE SCALE GENOMIC DNA]</scope>
    <source>
        <strain evidence="1 2">CBS 122670</strain>
    </source>
</reference>
<evidence type="ECO:0000313" key="2">
    <source>
        <dbReference type="Proteomes" id="UP001365128"/>
    </source>
</evidence>
<evidence type="ECO:0000313" key="1">
    <source>
        <dbReference type="EMBL" id="KAK7550024.1"/>
    </source>
</evidence>
<comment type="caution">
    <text evidence="1">The sequence shown here is derived from an EMBL/GenBank/DDBJ whole genome shotgun (WGS) entry which is preliminary data.</text>
</comment>
<keyword evidence="2" id="KW-1185">Reference proteome</keyword>
<dbReference type="EMBL" id="JBBPDW010000008">
    <property type="protein sequence ID" value="KAK7550024.1"/>
    <property type="molecule type" value="Genomic_DNA"/>
</dbReference>